<dbReference type="AlphaFoldDB" id="A0A1T0AWP2"/>
<comment type="caution">
    <text evidence="3">The sequence shown here is derived from an EMBL/GenBank/DDBJ whole genome shotgun (WGS) entry which is preliminary data.</text>
</comment>
<organism evidence="3 4">
    <name type="scientific">Haemophilus paracuniculus</name>
    <dbReference type="NCBI Taxonomy" id="734"/>
    <lineage>
        <taxon>Bacteria</taxon>
        <taxon>Pseudomonadati</taxon>
        <taxon>Pseudomonadota</taxon>
        <taxon>Gammaproteobacteria</taxon>
        <taxon>Pasteurellales</taxon>
        <taxon>Pasteurellaceae</taxon>
        <taxon>Haemophilus</taxon>
    </lineage>
</organism>
<evidence type="ECO:0000256" key="1">
    <source>
        <dbReference type="SAM" id="Coils"/>
    </source>
</evidence>
<feature type="coiled-coil region" evidence="1">
    <location>
        <begin position="76"/>
        <end position="110"/>
    </location>
</feature>
<evidence type="ECO:0000313" key="4">
    <source>
        <dbReference type="Proteomes" id="UP000190867"/>
    </source>
</evidence>
<sequence length="495" mass="53135">MSAAKSNKLLKVLVLALIAAVAFIIVVAMGRGKADEEIQTKPQSVVYDLSEQEQKDLGITAGDTPHDTIKTLLGALKETRADVKKVLEENERLKQEKQNLTVNSENVDLRINQALENQRNSLFAEFETRLENLTSALKVNRDERGATSTSSAVQPTNEALPIGGSLFKPENGGSSATISGSNVGNAVASDGMRWVSPADLKMTDKQGNLVADTFQGEKKASFPNPFKALDESPLGDAAATAQNGFKETTNDRTSKTRTPYFTVPENSTLMGSVAMTALLGRIPIDGSVSDPYPFKIMIGRENLIANGIELPDVEGAIVSGTANGDWALSCVRGDVKSITFVFNDGRIAKSRTDNKNSNNEQTLGWLSNPQGVPCIPGERKTNAPEYLTTQFLLSGAGAAAQGFSQSQTTTVVDSGSVVGAVTGNAGKYILGQAIGGGLSEMEDWVRKRFGQTFDAVYVPPGQAVAVHITRDIDIDYDTEARKVKYRQTKPNRQLD</sequence>
<keyword evidence="4" id="KW-1185">Reference proteome</keyword>
<protein>
    <submittedName>
        <fullName evidence="3">Integrating conjugative element protein</fullName>
    </submittedName>
</protein>
<keyword evidence="1" id="KW-0175">Coiled coil</keyword>
<dbReference type="Proteomes" id="UP000190867">
    <property type="component" value="Unassembled WGS sequence"/>
</dbReference>
<dbReference type="EMBL" id="MUYA01000001">
    <property type="protein sequence ID" value="OOS00878.1"/>
    <property type="molecule type" value="Genomic_DNA"/>
</dbReference>
<dbReference type="RefSeq" id="WP_078235868.1">
    <property type="nucleotide sequence ID" value="NZ_MUYA01000001.1"/>
</dbReference>
<reference evidence="3 4" key="1">
    <citation type="submission" date="2017-02" db="EMBL/GenBank/DDBJ databases">
        <title>Draft genome sequence of Haemophilus paracuniculus CCUG 43573 type strain.</title>
        <authorList>
            <person name="Engstrom-Jakobsson H."/>
            <person name="Salva-Serra F."/>
            <person name="Thorell K."/>
            <person name="Gonzales-Siles L."/>
            <person name="Karlsson R."/>
            <person name="Boulund F."/>
            <person name="Engstrand L."/>
            <person name="Kristiansson E."/>
            <person name="Moore E."/>
        </authorList>
    </citation>
    <scope>NUCLEOTIDE SEQUENCE [LARGE SCALE GENOMIC DNA]</scope>
    <source>
        <strain evidence="3 4">CCUG 43573</strain>
    </source>
</reference>
<proteinExistence type="predicted"/>
<gene>
    <name evidence="3" type="ORF">B0187_00875</name>
</gene>
<dbReference type="OrthoDB" id="7061550at2"/>
<feature type="compositionally biased region" description="Polar residues" evidence="2">
    <location>
        <begin position="146"/>
        <end position="157"/>
    </location>
</feature>
<name>A0A1T0AWP2_9PAST</name>
<evidence type="ECO:0000313" key="3">
    <source>
        <dbReference type="EMBL" id="OOS00878.1"/>
    </source>
</evidence>
<dbReference type="STRING" id="734.B0187_00875"/>
<evidence type="ECO:0000256" key="2">
    <source>
        <dbReference type="SAM" id="MobiDB-lite"/>
    </source>
</evidence>
<accession>A0A1T0AWP2</accession>
<dbReference type="NCBIfam" id="TIGR03752">
    <property type="entry name" value="conj_TIGR03752"/>
    <property type="match status" value="1"/>
</dbReference>
<dbReference type="InterPro" id="IPR021207">
    <property type="entry name" value="Integr_conj_element_PFL4705"/>
</dbReference>
<feature type="region of interest" description="Disordered" evidence="2">
    <location>
        <begin position="141"/>
        <end position="179"/>
    </location>
</feature>